<feature type="domain" description="Histidine kinase" evidence="10">
    <location>
        <begin position="114"/>
        <end position="329"/>
    </location>
</feature>
<organism evidence="11">
    <name type="scientific">Candidatus Kentrum sp. MB</name>
    <dbReference type="NCBI Taxonomy" id="2138164"/>
    <lineage>
        <taxon>Bacteria</taxon>
        <taxon>Pseudomonadati</taxon>
        <taxon>Pseudomonadota</taxon>
        <taxon>Gammaproteobacteria</taxon>
        <taxon>Candidatus Kentrum</taxon>
    </lineage>
</organism>
<dbReference type="InterPro" id="IPR003661">
    <property type="entry name" value="HisK_dim/P_dom"/>
</dbReference>
<keyword evidence="5" id="KW-0547">Nucleotide-binding</keyword>
<dbReference type="GO" id="GO:0000155">
    <property type="term" value="F:phosphorelay sensor kinase activity"/>
    <property type="evidence" value="ECO:0007669"/>
    <property type="project" value="InterPro"/>
</dbReference>
<keyword evidence="8" id="KW-0902">Two-component regulatory system</keyword>
<dbReference type="InterPro" id="IPR036890">
    <property type="entry name" value="HATPase_C_sf"/>
</dbReference>
<evidence type="ECO:0000256" key="6">
    <source>
        <dbReference type="ARBA" id="ARBA00022777"/>
    </source>
</evidence>
<evidence type="ECO:0000256" key="4">
    <source>
        <dbReference type="ARBA" id="ARBA00022679"/>
    </source>
</evidence>
<dbReference type="InterPro" id="IPR003594">
    <property type="entry name" value="HATPase_dom"/>
</dbReference>
<evidence type="ECO:0000256" key="5">
    <source>
        <dbReference type="ARBA" id="ARBA00022741"/>
    </source>
</evidence>
<dbReference type="Pfam" id="PF02518">
    <property type="entry name" value="HATPase_c"/>
    <property type="match status" value="1"/>
</dbReference>
<dbReference type="SUPFAM" id="SSF47384">
    <property type="entry name" value="Homodimeric domain of signal transducing histidine kinase"/>
    <property type="match status" value="1"/>
</dbReference>
<dbReference type="EC" id="2.7.13.3" evidence="2"/>
<keyword evidence="6 11" id="KW-0418">Kinase</keyword>
<evidence type="ECO:0000256" key="3">
    <source>
        <dbReference type="ARBA" id="ARBA00022553"/>
    </source>
</evidence>
<keyword evidence="3" id="KW-0597">Phosphoprotein</keyword>
<proteinExistence type="predicted"/>
<gene>
    <name evidence="11" type="ORF">BECKMB1821G_GA0114241_101436</name>
</gene>
<evidence type="ECO:0000259" key="10">
    <source>
        <dbReference type="PROSITE" id="PS50109"/>
    </source>
</evidence>
<dbReference type="EMBL" id="CAADFO010000014">
    <property type="protein sequence ID" value="VFK25564.1"/>
    <property type="molecule type" value="Genomic_DNA"/>
</dbReference>
<dbReference type="SMART" id="SM00388">
    <property type="entry name" value="HisKA"/>
    <property type="match status" value="1"/>
</dbReference>
<dbReference type="InterPro" id="IPR036097">
    <property type="entry name" value="HisK_dim/P_sf"/>
</dbReference>
<dbReference type="InterPro" id="IPR004358">
    <property type="entry name" value="Sig_transdc_His_kin-like_C"/>
</dbReference>
<name>A0A450X893_9GAMM</name>
<dbReference type="SMART" id="SM00387">
    <property type="entry name" value="HATPase_c"/>
    <property type="match status" value="1"/>
</dbReference>
<reference evidence="11" key="1">
    <citation type="submission" date="2019-02" db="EMBL/GenBank/DDBJ databases">
        <authorList>
            <person name="Gruber-Vodicka R. H."/>
            <person name="Seah K. B. B."/>
        </authorList>
    </citation>
    <scope>NUCLEOTIDE SEQUENCE</scope>
    <source>
        <strain evidence="11">BECK_BZ197</strain>
    </source>
</reference>
<dbReference type="Gene3D" id="3.30.565.10">
    <property type="entry name" value="Histidine kinase-like ATPase, C-terminal domain"/>
    <property type="match status" value="1"/>
</dbReference>
<evidence type="ECO:0000313" key="11">
    <source>
        <dbReference type="EMBL" id="VFK25564.1"/>
    </source>
</evidence>
<comment type="catalytic activity">
    <reaction evidence="1">
        <text>ATP + protein L-histidine = ADP + protein N-phospho-L-histidine.</text>
        <dbReference type="EC" id="2.7.13.3"/>
    </reaction>
</comment>
<accession>A0A450X893</accession>
<dbReference type="AlphaFoldDB" id="A0A450X893"/>
<dbReference type="PROSITE" id="PS50109">
    <property type="entry name" value="HIS_KIN"/>
    <property type="match status" value="1"/>
</dbReference>
<dbReference type="Gene3D" id="1.10.287.130">
    <property type="match status" value="1"/>
</dbReference>
<dbReference type="Pfam" id="PF00512">
    <property type="entry name" value="HisKA"/>
    <property type="match status" value="1"/>
</dbReference>
<keyword evidence="9" id="KW-0175">Coiled coil</keyword>
<evidence type="ECO:0000256" key="8">
    <source>
        <dbReference type="ARBA" id="ARBA00023012"/>
    </source>
</evidence>
<dbReference type="PANTHER" id="PTHR43065:SF10">
    <property type="entry name" value="PEROXIDE STRESS-ACTIVATED HISTIDINE KINASE MAK3"/>
    <property type="match status" value="1"/>
</dbReference>
<feature type="coiled-coil region" evidence="9">
    <location>
        <begin position="78"/>
        <end position="105"/>
    </location>
</feature>
<dbReference type="PRINTS" id="PR00344">
    <property type="entry name" value="BCTRLSENSOR"/>
</dbReference>
<evidence type="ECO:0000256" key="9">
    <source>
        <dbReference type="SAM" id="Coils"/>
    </source>
</evidence>
<keyword evidence="7" id="KW-0067">ATP-binding</keyword>
<protein>
    <recommendedName>
        <fullName evidence="2">histidine kinase</fullName>
        <ecNumber evidence="2">2.7.13.3</ecNumber>
    </recommendedName>
</protein>
<dbReference type="SUPFAM" id="SSF55874">
    <property type="entry name" value="ATPase domain of HSP90 chaperone/DNA topoisomerase II/histidine kinase"/>
    <property type="match status" value="1"/>
</dbReference>
<keyword evidence="4" id="KW-0808">Transferase</keyword>
<sequence>MANRTETFEKSYDVFIEYERTGKPFSIAEIAKAVGWAKSTVRTYLSKKWEPFITRESDGRYRVKGLAGQYTLEEYLLLMAHSESIRRLQQELSEKQKALVRSQQLSSLGVMASGLAHEIMQPVQSILLTAQNCRAETEEGGLDTPDLMEDLDRIIQLAQRIDPVIEHLRLLARDQAPRSEPLALESLVNNVFSLFGQQLKTHGVRVAQQFPPGLPPVFMDRVQLEQVFINLITNAREALEQGAGEEKVITVRAEARGEAVMVEFSDTGCGIAPDNLDRLFEPFFTTKEKGVGLGLHIVRDILTASGGAIQAGDAPDQGAIFTLLIPQYREQGAAGDT</sequence>
<dbReference type="InterPro" id="IPR005467">
    <property type="entry name" value="His_kinase_dom"/>
</dbReference>
<dbReference type="PANTHER" id="PTHR43065">
    <property type="entry name" value="SENSOR HISTIDINE KINASE"/>
    <property type="match status" value="1"/>
</dbReference>
<evidence type="ECO:0000256" key="7">
    <source>
        <dbReference type="ARBA" id="ARBA00022840"/>
    </source>
</evidence>
<dbReference type="GO" id="GO:0005524">
    <property type="term" value="F:ATP binding"/>
    <property type="evidence" value="ECO:0007669"/>
    <property type="project" value="UniProtKB-KW"/>
</dbReference>
<evidence type="ECO:0000256" key="2">
    <source>
        <dbReference type="ARBA" id="ARBA00012438"/>
    </source>
</evidence>
<evidence type="ECO:0000256" key="1">
    <source>
        <dbReference type="ARBA" id="ARBA00000085"/>
    </source>
</evidence>